<evidence type="ECO:0000313" key="4">
    <source>
        <dbReference type="Proteomes" id="UP000738402"/>
    </source>
</evidence>
<feature type="compositionally biased region" description="Basic residues" evidence="1">
    <location>
        <begin position="241"/>
        <end position="251"/>
    </location>
</feature>
<evidence type="ECO:0000256" key="1">
    <source>
        <dbReference type="SAM" id="MobiDB-lite"/>
    </source>
</evidence>
<reference evidence="3" key="1">
    <citation type="journal article" date="2021" name="G3 (Bethesda)">
        <title>Genomic diversity, chromosomal rearrangements, and interspecies hybridization in the ogataea polymorpha species complex.</title>
        <authorList>
            <person name="Hanson S.J."/>
            <person name="Cinneide E.O."/>
            <person name="Salzberg L.I."/>
            <person name="Wolfe K.H."/>
            <person name="McGowan J."/>
            <person name="Fitzpatrick D.A."/>
            <person name="Matlin K."/>
        </authorList>
    </citation>
    <scope>NUCLEOTIDE SEQUENCE</scope>
    <source>
        <strain evidence="3">83-405-1</strain>
    </source>
</reference>
<dbReference type="Proteomes" id="UP000738402">
    <property type="component" value="Unassembled WGS sequence"/>
</dbReference>
<feature type="region of interest" description="Disordered" evidence="1">
    <location>
        <begin position="535"/>
        <end position="572"/>
    </location>
</feature>
<evidence type="ECO:0000256" key="2">
    <source>
        <dbReference type="SAM" id="SignalP"/>
    </source>
</evidence>
<gene>
    <name evidence="3" type="ORF">KL933_004793</name>
</gene>
<proteinExistence type="predicted"/>
<accession>A0AAN6D2G7</accession>
<dbReference type="AlphaFoldDB" id="A0AAN6D2G7"/>
<protein>
    <recommendedName>
        <fullName evidence="5">Transcription factor domain-containing protein</fullName>
    </recommendedName>
</protein>
<feature type="chain" id="PRO_5043051095" description="Transcription factor domain-containing protein" evidence="2">
    <location>
        <begin position="20"/>
        <end position="572"/>
    </location>
</feature>
<keyword evidence="2" id="KW-0732">Signal</keyword>
<evidence type="ECO:0000313" key="3">
    <source>
        <dbReference type="EMBL" id="KAG7724599.1"/>
    </source>
</evidence>
<feature type="signal peptide" evidence="2">
    <location>
        <begin position="1"/>
        <end position="19"/>
    </location>
</feature>
<name>A0AAN6D2G7_9ASCO</name>
<feature type="region of interest" description="Disordered" evidence="1">
    <location>
        <begin position="241"/>
        <end position="284"/>
    </location>
</feature>
<sequence>MESAWSLLFNTVCTAYALGYHVRDPGDDADERKLVLWRTIVFYDCLIGSTNGRPNATSCLLDPASSLLCDLIHLYRDTNRAFQAYGKDPALYEAQILPLDSRMAAVLGRNYDTDSLLLRNYRLLILTNQIKLHYPFLRKHRYSQYQLNALLCAFSYEFVDFVRFASERAPVPYVKLRESFAFVSCHSYQALAIAIASEPAHTGDRDQHVAADAELLVGLGAVAKNRRDDRKTHTHADLAKRLHHARHKAAHVRVGGADQHAERVREEKAAAGGPERLHGHNPPPVEVAAAAVPCSTQRRRGHHPREAQHERDVRRHNVVFHRQQRRHDEHADKVWSQLDCRQYRRVLLHVLVILRAQRDQCKQRAVVCKHGHQNTHRHQRRQQRLRHQRDRLLEMPAAFLDAHQNARVPEKEHHVEDSSHQQRDIRFRRVPHLAGLSEADHNECRGANQQQRAHCVQVGHFLAGRWYTLDEEKTKHSVHKHHAAAQIVDALIPHRRQVERATHYVPHAKREAEPGGQNREAGAKLFWWERAGDNGVAGRHKSRGSNSLQGSKQYRCPQTVHGTAEYRKESKQ</sequence>
<evidence type="ECO:0008006" key="5">
    <source>
        <dbReference type="Google" id="ProtNLM"/>
    </source>
</evidence>
<feature type="compositionally biased region" description="Basic and acidic residues" evidence="1">
    <location>
        <begin position="259"/>
        <end position="269"/>
    </location>
</feature>
<dbReference type="EMBL" id="JAHLUH010000016">
    <property type="protein sequence ID" value="KAG7724599.1"/>
    <property type="molecule type" value="Genomic_DNA"/>
</dbReference>
<comment type="caution">
    <text evidence="3">The sequence shown here is derived from an EMBL/GenBank/DDBJ whole genome shotgun (WGS) entry which is preliminary data.</text>
</comment>
<organism evidence="3 4">
    <name type="scientific">Ogataea haglerorum</name>
    <dbReference type="NCBI Taxonomy" id="1937702"/>
    <lineage>
        <taxon>Eukaryota</taxon>
        <taxon>Fungi</taxon>
        <taxon>Dikarya</taxon>
        <taxon>Ascomycota</taxon>
        <taxon>Saccharomycotina</taxon>
        <taxon>Pichiomycetes</taxon>
        <taxon>Pichiales</taxon>
        <taxon>Pichiaceae</taxon>
        <taxon>Ogataea</taxon>
    </lineage>
</organism>